<dbReference type="EMBL" id="CAJHNJ030000036">
    <property type="protein sequence ID" value="CAG9128802.1"/>
    <property type="molecule type" value="Genomic_DNA"/>
</dbReference>
<organism evidence="2 3">
    <name type="scientific">Plutella xylostella</name>
    <name type="common">Diamondback moth</name>
    <name type="synonym">Plutella maculipennis</name>
    <dbReference type="NCBI Taxonomy" id="51655"/>
    <lineage>
        <taxon>Eukaryota</taxon>
        <taxon>Metazoa</taxon>
        <taxon>Ecdysozoa</taxon>
        <taxon>Arthropoda</taxon>
        <taxon>Hexapoda</taxon>
        <taxon>Insecta</taxon>
        <taxon>Pterygota</taxon>
        <taxon>Neoptera</taxon>
        <taxon>Endopterygota</taxon>
        <taxon>Lepidoptera</taxon>
        <taxon>Glossata</taxon>
        <taxon>Ditrysia</taxon>
        <taxon>Yponomeutoidea</taxon>
        <taxon>Plutellidae</taxon>
        <taxon>Plutella</taxon>
    </lineage>
</organism>
<evidence type="ECO:0000256" key="1">
    <source>
        <dbReference type="SAM" id="Coils"/>
    </source>
</evidence>
<comment type="caution">
    <text evidence="2">The sequence shown here is derived from an EMBL/GenBank/DDBJ whole genome shotgun (WGS) entry which is preliminary data.</text>
</comment>
<keyword evidence="1" id="KW-0175">Coiled coil</keyword>
<evidence type="ECO:0000313" key="3">
    <source>
        <dbReference type="Proteomes" id="UP000653454"/>
    </source>
</evidence>
<dbReference type="GO" id="GO:0016491">
    <property type="term" value="F:oxidoreductase activity"/>
    <property type="evidence" value="ECO:0007669"/>
    <property type="project" value="InterPro"/>
</dbReference>
<dbReference type="AlphaFoldDB" id="A0A8S4FJZ0"/>
<dbReference type="PANTHER" id="PTHR16001:SF4">
    <property type="entry name" value="ECTO-NOX DISULFIDE-THIOL EXCHANGER 1-LIKE PROTEIN"/>
    <property type="match status" value="1"/>
</dbReference>
<protein>
    <submittedName>
        <fullName evidence="2">(diamondback moth) hypothetical protein</fullName>
    </submittedName>
</protein>
<dbReference type="Proteomes" id="UP000653454">
    <property type="component" value="Unassembled WGS sequence"/>
</dbReference>
<dbReference type="InterPro" id="IPR038876">
    <property type="entry name" value="ENOX"/>
</dbReference>
<accession>A0A8S4FJZ0</accession>
<dbReference type="GO" id="GO:0009897">
    <property type="term" value="C:external side of plasma membrane"/>
    <property type="evidence" value="ECO:0007669"/>
    <property type="project" value="InterPro"/>
</dbReference>
<keyword evidence="3" id="KW-1185">Reference proteome</keyword>
<gene>
    <name evidence="2" type="ORF">PLXY2_LOCUS9291</name>
</gene>
<feature type="coiled-coil region" evidence="1">
    <location>
        <begin position="99"/>
        <end position="126"/>
    </location>
</feature>
<evidence type="ECO:0000313" key="2">
    <source>
        <dbReference type="EMBL" id="CAG9128802.1"/>
    </source>
</evidence>
<sequence length="266" mass="30657">MAYQLVFSDFLLLRLFSLNHTSNNITAANLPTQHLSRIEQVAKILSAAKLQRVWDHFSKQQRRNIEMWQKMTSELDTMKEEFNGYFDEEEEKADKPSSKKVLEEKYEELKRENETLQYELAGYKNESYMAKEEAERKFEKFKAQFIAQQALQGSPQVFPPLPPAPDQKKPIDLDDEKHPVSGIKVPTTEARLISVITAFLLVHPLGASVDYIVSYVRSILPRVNQTTVSDILQKYDDVFAQTTTGVGASIERRWTYITFDTIKAKS</sequence>
<name>A0A8S4FJZ0_PLUXY</name>
<dbReference type="GO" id="GO:0007624">
    <property type="term" value="P:ultradian rhythm"/>
    <property type="evidence" value="ECO:0007669"/>
    <property type="project" value="InterPro"/>
</dbReference>
<reference evidence="2" key="1">
    <citation type="submission" date="2020-11" db="EMBL/GenBank/DDBJ databases">
        <authorList>
            <person name="Whiteford S."/>
        </authorList>
    </citation>
    <scope>NUCLEOTIDE SEQUENCE</scope>
</reference>
<proteinExistence type="predicted"/>
<dbReference type="PANTHER" id="PTHR16001">
    <property type="entry name" value="ECTO-NOX DISULFIDE-THIOL EXCHANGER"/>
    <property type="match status" value="1"/>
</dbReference>